<dbReference type="EMBL" id="CAXAMM010012114">
    <property type="protein sequence ID" value="CAK9028042.1"/>
    <property type="molecule type" value="Genomic_DNA"/>
</dbReference>
<evidence type="ECO:0000313" key="1">
    <source>
        <dbReference type="EMBL" id="CAK9028042.1"/>
    </source>
</evidence>
<evidence type="ECO:0000313" key="2">
    <source>
        <dbReference type="Proteomes" id="UP001642464"/>
    </source>
</evidence>
<organism evidence="1 2">
    <name type="scientific">Durusdinium trenchii</name>
    <dbReference type="NCBI Taxonomy" id="1381693"/>
    <lineage>
        <taxon>Eukaryota</taxon>
        <taxon>Sar</taxon>
        <taxon>Alveolata</taxon>
        <taxon>Dinophyceae</taxon>
        <taxon>Suessiales</taxon>
        <taxon>Symbiodiniaceae</taxon>
        <taxon>Durusdinium</taxon>
    </lineage>
</organism>
<sequence length="220" mass="24429">MCASKMQYLLREVLERAGVTNEAKEAWETAASVARAFAIGKFEAGAVWNLVQKVSPVVWELLRDAVRVRGMKPFLTHETISREIFNLAFSSGVGALEAWNGPLTNKEDNEIVVLLIERMASDWDRTAPNMRKAWGYKDTLALHAATGGFLQFLRVLKEKLPGAEYDKHRDNLMAQFRLGALDPDIVHSLETTVPPGSLDSVSFLRPGAALCVLVPPKRII</sequence>
<keyword evidence="2" id="KW-1185">Reference proteome</keyword>
<comment type="caution">
    <text evidence="1">The sequence shown here is derived from an EMBL/GenBank/DDBJ whole genome shotgun (WGS) entry which is preliminary data.</text>
</comment>
<dbReference type="Proteomes" id="UP001642464">
    <property type="component" value="Unassembled WGS sequence"/>
</dbReference>
<name>A0ABP0KQ06_9DINO</name>
<reference evidence="1 2" key="1">
    <citation type="submission" date="2024-02" db="EMBL/GenBank/DDBJ databases">
        <authorList>
            <person name="Chen Y."/>
            <person name="Shah S."/>
            <person name="Dougan E. K."/>
            <person name="Thang M."/>
            <person name="Chan C."/>
        </authorList>
    </citation>
    <scope>NUCLEOTIDE SEQUENCE [LARGE SCALE GENOMIC DNA]</scope>
</reference>
<protein>
    <submittedName>
        <fullName evidence="1">FO synthase subunit 1</fullName>
    </submittedName>
</protein>
<proteinExistence type="predicted"/>
<gene>
    <name evidence="1" type="ORF">SCF082_LOCUS18189</name>
</gene>
<accession>A0ABP0KQ06</accession>